<keyword evidence="5 12" id="KW-1133">Transmembrane helix</keyword>
<dbReference type="AlphaFoldDB" id="A0A9W7GIU3"/>
<dbReference type="InterPro" id="IPR028082">
    <property type="entry name" value="Peripla_BP_I"/>
</dbReference>
<dbReference type="SUPFAM" id="SSF56112">
    <property type="entry name" value="Protein kinase-like (PK-like)"/>
    <property type="match status" value="1"/>
</dbReference>
<evidence type="ECO:0000256" key="9">
    <source>
        <dbReference type="PROSITE-ProRule" id="PRU10141"/>
    </source>
</evidence>
<evidence type="ECO:0000313" key="15">
    <source>
        <dbReference type="Proteomes" id="UP001165065"/>
    </source>
</evidence>
<evidence type="ECO:0000256" key="12">
    <source>
        <dbReference type="SAM" id="Phobius"/>
    </source>
</evidence>
<evidence type="ECO:0000256" key="2">
    <source>
        <dbReference type="ARBA" id="ARBA00022692"/>
    </source>
</evidence>
<keyword evidence="3 9" id="KW-0547">Nucleotide-binding</keyword>
<dbReference type="InterPro" id="IPR017441">
    <property type="entry name" value="Protein_kinase_ATP_BS"/>
</dbReference>
<dbReference type="SUPFAM" id="SSF53822">
    <property type="entry name" value="Periplasmic binding protein-like I"/>
    <property type="match status" value="1"/>
</dbReference>
<sequence length="1057" mass="116934">MVKDVTAINSRCKQAIAMAKLLNQTVDSSPYHPMVGVLGAGCSSASEGGAAVSRMLGLPQVSHSSTSPRLSDSEFDYFSRVIVSDAYGGVALAKLLKSMGHKRLGIVFNTGTYARTFFEEFMDELSSDGYMKDGDYMALPYPSIKDDFNLLLDENQYDNGEMHPRANWSSTFASEMEERHKIFEDIFSNFVSAHYKTFVLIAQGQADRPFILECAQKFGLNGPDFTFLAEGDIVGRPAQQGRMYPSPISPPVNLISFQPKNSVENTDAFEEKFRAFSGFRFTPLRDESLGEDAINKWAKYAYDSALTLGHALDAVVKAGGDVTDGSAVLSEIRRVDFDGATGRVILLENGDRMSDISYVTFDTADNTWKTTDLEYTSMEGANATITSPTGFTVADLFPGGVVPNDAYPPTNPVIATSLSGSVLTVTWGEFETFNVGISSFNLLVSEDGGSLEQIPVSILGFSHELVVKGKDKVCVRLVATTRGGESTSTERCESLKEGLPLLIVVAVVVSFVVLVGLMGLYFTVRRKGDLHNIKRMASSFSKMEHRLSATERKKQEIERLNLELHENLKMLQKYTQAEKDMIDGQIATFRRDFQKKSSVRNGKLGDEAEESNALERLLISSRELESEEVVGKGSFGEVHKSKYRGAYVAVKTLHEVDKESLERFQGEILLMADLIHTNIVRLVGACWEKDLMALVMEFAEKGMSSSLLRAEGGHFSWDDPLLKWCMDTARAMRYLHGVSYNDIKTDAVVAGIIHRDLKPDNCLVSETYTIKVADFGEARAFNQDNTMTQVGTPLFIAPEIVKGDHYSTKADVFSYALTVLSWGLQGASIVNFLYYHLMSKGSKTPSEATMAKPSLGRLSHAMINMGWRPPSQVVKGQSIPPVMVGLLELCWLDDPEERPTFKDIMEYLENDATLDIMHTTQRAKGDDTARRASVSGALKARILAHEMERGKEGAGRDKRAKVDATFRNLVELLDENEVEGSSFGKEELGFVRTVMESVVRGRWGRGGGVEGYLEGLSGDELKKRIEEDEKTEGELKRRLQEREEKRKAIEGSLPGSV</sequence>
<accession>A0A9W7GIU3</accession>
<dbReference type="InterPro" id="IPR000337">
    <property type="entry name" value="GPCR_3"/>
</dbReference>
<keyword evidence="10" id="KW-0175">Coiled coil</keyword>
<dbReference type="PROSITE" id="PS50011">
    <property type="entry name" value="PROTEIN_KINASE_DOM"/>
    <property type="match status" value="1"/>
</dbReference>
<dbReference type="EMBL" id="BRYA01000226">
    <property type="protein sequence ID" value="GMI44792.1"/>
    <property type="molecule type" value="Genomic_DNA"/>
</dbReference>
<evidence type="ECO:0000256" key="4">
    <source>
        <dbReference type="ARBA" id="ARBA00022840"/>
    </source>
</evidence>
<name>A0A9W7GIU3_9STRA</name>
<keyword evidence="6 12" id="KW-0472">Membrane</keyword>
<dbReference type="GO" id="GO:0004674">
    <property type="term" value="F:protein serine/threonine kinase activity"/>
    <property type="evidence" value="ECO:0007669"/>
    <property type="project" value="TreeGrafter"/>
</dbReference>
<dbReference type="InterPro" id="IPR000719">
    <property type="entry name" value="Prot_kinase_dom"/>
</dbReference>
<dbReference type="PROSITE" id="PS00107">
    <property type="entry name" value="PROTEIN_KINASE_ATP"/>
    <property type="match status" value="1"/>
</dbReference>
<keyword evidence="7" id="KW-0675">Receptor</keyword>
<dbReference type="InterPro" id="IPR051681">
    <property type="entry name" value="Ser/Thr_Kinases-Pseudokinases"/>
</dbReference>
<reference evidence="15" key="1">
    <citation type="journal article" date="2023" name="Commun. Biol.">
        <title>Genome analysis of Parmales, the sister group of diatoms, reveals the evolutionary specialization of diatoms from phago-mixotrophs to photoautotrophs.</title>
        <authorList>
            <person name="Ban H."/>
            <person name="Sato S."/>
            <person name="Yoshikawa S."/>
            <person name="Yamada K."/>
            <person name="Nakamura Y."/>
            <person name="Ichinomiya M."/>
            <person name="Sato N."/>
            <person name="Blanc-Mathieu R."/>
            <person name="Endo H."/>
            <person name="Kuwata A."/>
            <person name="Ogata H."/>
        </authorList>
    </citation>
    <scope>NUCLEOTIDE SEQUENCE [LARGE SCALE GENOMIC DNA]</scope>
</reference>
<evidence type="ECO:0000256" key="8">
    <source>
        <dbReference type="ARBA" id="ARBA00023180"/>
    </source>
</evidence>
<organism evidence="14 15">
    <name type="scientific">Triparma columacea</name>
    <dbReference type="NCBI Taxonomy" id="722753"/>
    <lineage>
        <taxon>Eukaryota</taxon>
        <taxon>Sar</taxon>
        <taxon>Stramenopiles</taxon>
        <taxon>Ochrophyta</taxon>
        <taxon>Bolidophyceae</taxon>
        <taxon>Parmales</taxon>
        <taxon>Triparmaceae</taxon>
        <taxon>Triparma</taxon>
    </lineage>
</organism>
<dbReference type="Gene3D" id="3.30.200.20">
    <property type="entry name" value="Phosphorylase Kinase, domain 1"/>
    <property type="match status" value="1"/>
</dbReference>
<dbReference type="PROSITE" id="PS00108">
    <property type="entry name" value="PROTEIN_KINASE_ST"/>
    <property type="match status" value="1"/>
</dbReference>
<protein>
    <recommendedName>
        <fullName evidence="13">Protein kinase domain-containing protein</fullName>
    </recommendedName>
</protein>
<keyword evidence="8" id="KW-0325">Glycoprotein</keyword>
<dbReference type="Pfam" id="PF00069">
    <property type="entry name" value="Pkinase"/>
    <property type="match status" value="1"/>
</dbReference>
<evidence type="ECO:0000256" key="5">
    <source>
        <dbReference type="ARBA" id="ARBA00022989"/>
    </source>
</evidence>
<feature type="domain" description="Protein kinase" evidence="13">
    <location>
        <begin position="624"/>
        <end position="914"/>
    </location>
</feature>
<dbReference type="PRINTS" id="PR00248">
    <property type="entry name" value="GPCRMGR"/>
</dbReference>
<comment type="subcellular location">
    <subcellularLocation>
        <location evidence="1">Membrane</location>
        <topology evidence="1">Multi-pass membrane protein</topology>
    </subcellularLocation>
</comment>
<feature type="compositionally biased region" description="Basic and acidic residues" evidence="11">
    <location>
        <begin position="1020"/>
        <end position="1049"/>
    </location>
</feature>
<evidence type="ECO:0000313" key="14">
    <source>
        <dbReference type="EMBL" id="GMI44792.1"/>
    </source>
</evidence>
<dbReference type="Pfam" id="PF01094">
    <property type="entry name" value="ANF_receptor"/>
    <property type="match status" value="2"/>
</dbReference>
<dbReference type="PANTHER" id="PTHR44329">
    <property type="entry name" value="SERINE/THREONINE-PROTEIN KINASE TNNI3K-RELATED"/>
    <property type="match status" value="1"/>
</dbReference>
<evidence type="ECO:0000256" key="10">
    <source>
        <dbReference type="SAM" id="Coils"/>
    </source>
</evidence>
<evidence type="ECO:0000256" key="1">
    <source>
        <dbReference type="ARBA" id="ARBA00004141"/>
    </source>
</evidence>
<evidence type="ECO:0000256" key="11">
    <source>
        <dbReference type="SAM" id="MobiDB-lite"/>
    </source>
</evidence>
<keyword evidence="2 12" id="KW-0812">Transmembrane</keyword>
<feature type="region of interest" description="Disordered" evidence="11">
    <location>
        <begin position="1020"/>
        <end position="1057"/>
    </location>
</feature>
<dbReference type="GO" id="GO:0005524">
    <property type="term" value="F:ATP binding"/>
    <property type="evidence" value="ECO:0007669"/>
    <property type="project" value="UniProtKB-UniRule"/>
</dbReference>
<evidence type="ECO:0000256" key="6">
    <source>
        <dbReference type="ARBA" id="ARBA00023136"/>
    </source>
</evidence>
<dbReference type="Gene3D" id="1.10.510.10">
    <property type="entry name" value="Transferase(Phosphotransferase) domain 1"/>
    <property type="match status" value="1"/>
</dbReference>
<dbReference type="Gene3D" id="3.40.50.2300">
    <property type="match status" value="3"/>
</dbReference>
<feature type="transmembrane region" description="Helical" evidence="12">
    <location>
        <begin position="499"/>
        <end position="524"/>
    </location>
</feature>
<dbReference type="Proteomes" id="UP001165065">
    <property type="component" value="Unassembled WGS sequence"/>
</dbReference>
<feature type="transmembrane region" description="Helical" evidence="12">
    <location>
        <begin position="812"/>
        <end position="835"/>
    </location>
</feature>
<keyword evidence="4 9" id="KW-0067">ATP-binding</keyword>
<evidence type="ECO:0000259" key="13">
    <source>
        <dbReference type="PROSITE" id="PS50011"/>
    </source>
</evidence>
<dbReference type="OrthoDB" id="193416at2759"/>
<comment type="caution">
    <text evidence="14">The sequence shown here is derived from an EMBL/GenBank/DDBJ whole genome shotgun (WGS) entry which is preliminary data.</text>
</comment>
<dbReference type="InterPro" id="IPR008271">
    <property type="entry name" value="Ser/Thr_kinase_AS"/>
</dbReference>
<gene>
    <name evidence="14" type="ORF">TrCOL_g8927</name>
</gene>
<evidence type="ECO:0000256" key="3">
    <source>
        <dbReference type="ARBA" id="ARBA00022741"/>
    </source>
</evidence>
<feature type="binding site" evidence="9">
    <location>
        <position position="651"/>
    </location>
    <ligand>
        <name>ATP</name>
        <dbReference type="ChEBI" id="CHEBI:30616"/>
    </ligand>
</feature>
<dbReference type="InterPro" id="IPR001828">
    <property type="entry name" value="ANF_lig-bd_rcpt"/>
</dbReference>
<dbReference type="GO" id="GO:0016020">
    <property type="term" value="C:membrane"/>
    <property type="evidence" value="ECO:0007669"/>
    <property type="project" value="UniProtKB-SubCell"/>
</dbReference>
<dbReference type="GO" id="GO:0004930">
    <property type="term" value="F:G protein-coupled receptor activity"/>
    <property type="evidence" value="ECO:0007669"/>
    <property type="project" value="InterPro"/>
</dbReference>
<proteinExistence type="predicted"/>
<evidence type="ECO:0000256" key="7">
    <source>
        <dbReference type="ARBA" id="ARBA00023170"/>
    </source>
</evidence>
<dbReference type="SMART" id="SM00220">
    <property type="entry name" value="S_TKc"/>
    <property type="match status" value="1"/>
</dbReference>
<dbReference type="InterPro" id="IPR011009">
    <property type="entry name" value="Kinase-like_dom_sf"/>
</dbReference>
<feature type="coiled-coil region" evidence="10">
    <location>
        <begin position="540"/>
        <end position="577"/>
    </location>
</feature>
<keyword evidence="15" id="KW-1185">Reference proteome</keyword>